<dbReference type="InterPro" id="IPR044861">
    <property type="entry name" value="IPNS-like_FE2OG_OXY"/>
</dbReference>
<dbReference type="PROSITE" id="PS51471">
    <property type="entry name" value="FE2OG_OXY"/>
    <property type="match status" value="1"/>
</dbReference>
<keyword evidence="4 9" id="KW-0560">Oxidoreductase</keyword>
<evidence type="ECO:0000256" key="8">
    <source>
        <dbReference type="ARBA" id="ARBA00050508"/>
    </source>
</evidence>
<comment type="pathway">
    <text evidence="2">Hormone biosynthesis.</text>
</comment>
<reference evidence="12" key="1">
    <citation type="submission" date="2025-08" db="UniProtKB">
        <authorList>
            <consortium name="RefSeq"/>
        </authorList>
    </citation>
    <scope>IDENTIFICATION</scope>
    <source>
        <tissue evidence="12">Young leaves</tissue>
    </source>
</reference>
<dbReference type="PANTHER" id="PTHR47990">
    <property type="entry name" value="2-OXOGLUTARATE (2OG) AND FE(II)-DEPENDENT OXYGENASE SUPERFAMILY PROTEIN-RELATED"/>
    <property type="match status" value="1"/>
</dbReference>
<dbReference type="Pfam" id="PF03171">
    <property type="entry name" value="2OG-FeII_Oxy"/>
    <property type="match status" value="1"/>
</dbReference>
<dbReference type="InterPro" id="IPR026992">
    <property type="entry name" value="DIOX_N"/>
</dbReference>
<name>A0A6J1J263_CUCMA</name>
<dbReference type="GeneID" id="111482738"/>
<dbReference type="PRINTS" id="PR00682">
    <property type="entry name" value="IPNSYNTHASE"/>
</dbReference>
<evidence type="ECO:0000256" key="1">
    <source>
        <dbReference type="ARBA" id="ARBA00001961"/>
    </source>
</evidence>
<dbReference type="InterPro" id="IPR027443">
    <property type="entry name" value="IPNS-like_sf"/>
</dbReference>
<keyword evidence="3 9" id="KW-0479">Metal-binding</keyword>
<dbReference type="InterPro" id="IPR050231">
    <property type="entry name" value="Iron_ascorbate_oxido_reductase"/>
</dbReference>
<dbReference type="GO" id="GO:0009686">
    <property type="term" value="P:gibberellin biosynthetic process"/>
    <property type="evidence" value="ECO:0007669"/>
    <property type="project" value="UniProtKB-ARBA"/>
</dbReference>
<dbReference type="GO" id="GO:0046872">
    <property type="term" value="F:metal ion binding"/>
    <property type="evidence" value="ECO:0007669"/>
    <property type="project" value="UniProtKB-KW"/>
</dbReference>
<comment type="cofactor">
    <cofactor evidence="1">
        <name>L-ascorbate</name>
        <dbReference type="ChEBI" id="CHEBI:38290"/>
    </cofactor>
</comment>
<sequence length="386" mass="44199">MAIKCMTTAKSQGESKLKQEMKRKHRVEFGSSDESMVPENFIWPDEFKARESVPELDVPHIDLQKFVSENENDIEEATRLVDEACRKHGFFVLVNHGVDMELMKNVHECMDEFFSLPLDVKQKAQRKVGENYGYANSFIGRFSSKLPWKETFSLRYAAHHNLPVTHDYVCHHLGPEFSQQGKVYEECGKALSDLSLKIVELLGLSLGVPKEKFKKFFEDNDSIIRLNYYPPCNKPELTLGTGPHCDPTSITILHQDHVSGLQVYVDDQWHSIPPIKDSFVINIGDTFMALTNGVYKSCFHRAVVNCREARKSIVFFLCPADDKVVRAPDEIVDKNPPRKFPDYTWPMLLELTQKFYRSDSNTFKAFTTWLQHKNLATAASSLAPSL</sequence>
<evidence type="ECO:0000256" key="4">
    <source>
        <dbReference type="ARBA" id="ARBA00023002"/>
    </source>
</evidence>
<dbReference type="SUPFAM" id="SSF51197">
    <property type="entry name" value="Clavaminate synthase-like"/>
    <property type="match status" value="1"/>
</dbReference>
<dbReference type="OrthoDB" id="288590at2759"/>
<comment type="pathway">
    <text evidence="6">Plant hormone biosynthesis; gibberellin biosynthesis.</text>
</comment>
<comment type="similarity">
    <text evidence="7">Belongs to the iron/ascorbate-dependent oxidoreductase family. GA20OX subfamily.</text>
</comment>
<keyword evidence="11" id="KW-1185">Reference proteome</keyword>
<proteinExistence type="inferred from homology"/>
<evidence type="ECO:0000256" key="3">
    <source>
        <dbReference type="ARBA" id="ARBA00022723"/>
    </source>
</evidence>
<dbReference type="AlphaFoldDB" id="A0A6J1J263"/>
<dbReference type="GO" id="GO:0045544">
    <property type="term" value="F:gibberellin 20-oxidase activity"/>
    <property type="evidence" value="ECO:0007669"/>
    <property type="project" value="UniProtKB-ARBA"/>
</dbReference>
<dbReference type="KEGG" id="cmax:111482738"/>
<evidence type="ECO:0000259" key="10">
    <source>
        <dbReference type="PROSITE" id="PS51471"/>
    </source>
</evidence>
<evidence type="ECO:0000256" key="5">
    <source>
        <dbReference type="ARBA" id="ARBA00023004"/>
    </source>
</evidence>
<evidence type="ECO:0000256" key="7">
    <source>
        <dbReference type="ARBA" id="ARBA00043997"/>
    </source>
</evidence>
<dbReference type="Gene3D" id="2.60.120.330">
    <property type="entry name" value="B-lactam Antibiotic, Isopenicillin N Synthase, Chain"/>
    <property type="match status" value="1"/>
</dbReference>
<keyword evidence="5 9" id="KW-0408">Iron</keyword>
<protein>
    <submittedName>
        <fullName evidence="12">Gibberellin 20 oxidase 2-like</fullName>
    </submittedName>
</protein>
<evidence type="ECO:0000313" key="12">
    <source>
        <dbReference type="RefSeq" id="XP_022984437.1"/>
    </source>
</evidence>
<organism evidence="11 12">
    <name type="scientific">Cucurbita maxima</name>
    <name type="common">Pumpkin</name>
    <name type="synonym">Winter squash</name>
    <dbReference type="NCBI Taxonomy" id="3661"/>
    <lineage>
        <taxon>Eukaryota</taxon>
        <taxon>Viridiplantae</taxon>
        <taxon>Streptophyta</taxon>
        <taxon>Embryophyta</taxon>
        <taxon>Tracheophyta</taxon>
        <taxon>Spermatophyta</taxon>
        <taxon>Magnoliopsida</taxon>
        <taxon>eudicotyledons</taxon>
        <taxon>Gunneridae</taxon>
        <taxon>Pentapetalae</taxon>
        <taxon>rosids</taxon>
        <taxon>fabids</taxon>
        <taxon>Cucurbitales</taxon>
        <taxon>Cucurbitaceae</taxon>
        <taxon>Cucurbiteae</taxon>
        <taxon>Cucurbita</taxon>
    </lineage>
</organism>
<evidence type="ECO:0000256" key="6">
    <source>
        <dbReference type="ARBA" id="ARBA00037909"/>
    </source>
</evidence>
<gene>
    <name evidence="12" type="primary">LOC111482738</name>
</gene>
<dbReference type="FunFam" id="2.60.120.330:FF:000003">
    <property type="entry name" value="Gibberellin 20 oxidase 2"/>
    <property type="match status" value="1"/>
</dbReference>
<evidence type="ECO:0000256" key="9">
    <source>
        <dbReference type="RuleBase" id="RU003682"/>
    </source>
</evidence>
<dbReference type="Proteomes" id="UP000504608">
    <property type="component" value="Unplaced"/>
</dbReference>
<evidence type="ECO:0000256" key="2">
    <source>
        <dbReference type="ARBA" id="ARBA00004972"/>
    </source>
</evidence>
<dbReference type="InterPro" id="IPR005123">
    <property type="entry name" value="Oxoglu/Fe-dep_dioxygenase_dom"/>
</dbReference>
<feature type="domain" description="Fe2OG dioxygenase" evidence="10">
    <location>
        <begin position="219"/>
        <end position="319"/>
    </location>
</feature>
<dbReference type="Pfam" id="PF14226">
    <property type="entry name" value="DIOX_N"/>
    <property type="match status" value="1"/>
</dbReference>
<dbReference type="RefSeq" id="XP_022984437.1">
    <property type="nucleotide sequence ID" value="XM_023128669.1"/>
</dbReference>
<accession>A0A6J1J263</accession>
<comment type="catalytic activity">
    <reaction evidence="8">
        <text>gibberellin A12 + 2 2-oxoglutarate + 3 O2 + H(+) = gibberellin A9 + 2 succinate + 3 CO2 + 2 H2O</text>
        <dbReference type="Rhea" id="RHEA:60772"/>
        <dbReference type="ChEBI" id="CHEBI:15377"/>
        <dbReference type="ChEBI" id="CHEBI:15378"/>
        <dbReference type="ChEBI" id="CHEBI:15379"/>
        <dbReference type="ChEBI" id="CHEBI:16526"/>
        <dbReference type="ChEBI" id="CHEBI:16810"/>
        <dbReference type="ChEBI" id="CHEBI:30031"/>
        <dbReference type="ChEBI" id="CHEBI:58627"/>
        <dbReference type="ChEBI" id="CHEBI:73255"/>
    </reaction>
    <physiologicalReaction direction="left-to-right" evidence="8">
        <dbReference type="Rhea" id="RHEA:60773"/>
    </physiologicalReaction>
</comment>
<evidence type="ECO:0000313" key="11">
    <source>
        <dbReference type="Proteomes" id="UP000504608"/>
    </source>
</evidence>